<accession>A0A7C8PXX4</accession>
<reference evidence="1 2" key="1">
    <citation type="submission" date="2019-03" db="EMBL/GenBank/DDBJ databases">
        <title>Nematode-trapping fungi genome.</title>
        <authorList>
            <person name="Vidal-Diez De Ulzurrun G."/>
        </authorList>
    </citation>
    <scope>NUCLEOTIDE SEQUENCE [LARGE SCALE GENOMIC DNA]</scope>
    <source>
        <strain evidence="1 2">TWF154</strain>
    </source>
</reference>
<dbReference type="Proteomes" id="UP000297595">
    <property type="component" value="Unassembled WGS sequence"/>
</dbReference>
<organism evidence="1 2">
    <name type="scientific">Orbilia oligospora</name>
    <name type="common">Nematode-trapping fungus</name>
    <name type="synonym">Arthrobotrys oligospora</name>
    <dbReference type="NCBI Taxonomy" id="2813651"/>
    <lineage>
        <taxon>Eukaryota</taxon>
        <taxon>Fungi</taxon>
        <taxon>Dikarya</taxon>
        <taxon>Ascomycota</taxon>
        <taxon>Pezizomycotina</taxon>
        <taxon>Orbiliomycetes</taxon>
        <taxon>Orbiliales</taxon>
        <taxon>Orbiliaceae</taxon>
        <taxon>Orbilia</taxon>
    </lineage>
</organism>
<protein>
    <submittedName>
        <fullName evidence="1">Uncharacterized protein</fullName>
    </submittedName>
</protein>
<evidence type="ECO:0000313" key="2">
    <source>
        <dbReference type="Proteomes" id="UP000297595"/>
    </source>
</evidence>
<dbReference type="AlphaFoldDB" id="A0A7C8PXX4"/>
<name>A0A7C8PXX4_ORBOL</name>
<dbReference type="EMBL" id="SOZJ01000003">
    <property type="protein sequence ID" value="TGJ69784.1"/>
    <property type="molecule type" value="Genomic_DNA"/>
</dbReference>
<comment type="caution">
    <text evidence="1">The sequence shown here is derived from an EMBL/GenBank/DDBJ whole genome shotgun (WGS) entry which is preliminary data.</text>
</comment>
<sequence>MERQRLSVTEFCGMKKKKLWESLKPPTVLVDGVVEVSRCWDSCGCSPLHGADTLASWDPSSDINYGMLRFRFPHWQYTVYARADSRTDSRTDSRKGFTGQIHDIKSFSVGLYTYIQETYGHFVAYNIQYMSVFICQTSGPEVIWPIASNTGCLYSRSQSAIHSIYCRVIHSKRQSTATF</sequence>
<proteinExistence type="predicted"/>
<evidence type="ECO:0000313" key="1">
    <source>
        <dbReference type="EMBL" id="TGJ69784.1"/>
    </source>
</evidence>
<gene>
    <name evidence="1" type="ORF">EYR41_005802</name>
</gene>